<dbReference type="RefSeq" id="WP_311696920.1">
    <property type="nucleotide sequence ID" value="NZ_JAVREY010000024.1"/>
</dbReference>
<dbReference type="InterPro" id="IPR001932">
    <property type="entry name" value="PPM-type_phosphatase-like_dom"/>
</dbReference>
<dbReference type="InterPro" id="IPR052016">
    <property type="entry name" value="Bact_Sigma-Reg"/>
</dbReference>
<dbReference type="CDD" id="cd16936">
    <property type="entry name" value="HATPase_RsbW-like"/>
    <property type="match status" value="1"/>
</dbReference>
<feature type="domain" description="GAF" evidence="3">
    <location>
        <begin position="210"/>
        <end position="375"/>
    </location>
</feature>
<dbReference type="Pfam" id="PF13185">
    <property type="entry name" value="GAF_2"/>
    <property type="match status" value="1"/>
</dbReference>
<dbReference type="Pfam" id="PF13581">
    <property type="entry name" value="HATPase_c_2"/>
    <property type="match status" value="1"/>
</dbReference>
<dbReference type="PANTHER" id="PTHR43156">
    <property type="entry name" value="STAGE II SPORULATION PROTEIN E-RELATED"/>
    <property type="match status" value="1"/>
</dbReference>
<evidence type="ECO:0000313" key="5">
    <source>
        <dbReference type="EMBL" id="MDT0465451.1"/>
    </source>
</evidence>
<dbReference type="PANTHER" id="PTHR43156:SF2">
    <property type="entry name" value="STAGE II SPORULATION PROTEIN E"/>
    <property type="match status" value="1"/>
</dbReference>
<dbReference type="InterPro" id="IPR036457">
    <property type="entry name" value="PPM-type-like_dom_sf"/>
</dbReference>
<dbReference type="Gene3D" id="3.30.450.40">
    <property type="match status" value="2"/>
</dbReference>
<dbReference type="Pfam" id="PF07228">
    <property type="entry name" value="SpoIIE"/>
    <property type="match status" value="1"/>
</dbReference>
<accession>A0ABU2TX98</accession>
<dbReference type="Gene3D" id="3.60.40.10">
    <property type="entry name" value="PPM-type phosphatase domain"/>
    <property type="match status" value="1"/>
</dbReference>
<dbReference type="EMBL" id="JAVREY010000024">
    <property type="protein sequence ID" value="MDT0465451.1"/>
    <property type="molecule type" value="Genomic_DNA"/>
</dbReference>
<keyword evidence="1" id="KW-0378">Hydrolase</keyword>
<dbReference type="InterPro" id="IPR029016">
    <property type="entry name" value="GAF-like_dom_sf"/>
</dbReference>
<comment type="caution">
    <text evidence="5">The sequence shown here is derived from an EMBL/GenBank/DDBJ whole genome shotgun (WGS) entry which is preliminary data.</text>
</comment>
<dbReference type="SUPFAM" id="SSF81606">
    <property type="entry name" value="PP2C-like"/>
    <property type="match status" value="1"/>
</dbReference>
<feature type="domain" description="GAF" evidence="3">
    <location>
        <begin position="23"/>
        <end position="170"/>
    </location>
</feature>
<dbReference type="InterPro" id="IPR003018">
    <property type="entry name" value="GAF"/>
</dbReference>
<reference evidence="6" key="1">
    <citation type="submission" date="2023-07" db="EMBL/GenBank/DDBJ databases">
        <title>30 novel species of actinomycetes from the DSMZ collection.</title>
        <authorList>
            <person name="Nouioui I."/>
        </authorList>
    </citation>
    <scope>NUCLEOTIDE SEQUENCE [LARGE SCALE GENOMIC DNA]</scope>
    <source>
        <strain evidence="6">DSM 41699</strain>
    </source>
</reference>
<feature type="domain" description="PPM-type phosphatase" evidence="4">
    <location>
        <begin position="396"/>
        <end position="608"/>
    </location>
</feature>
<dbReference type="SUPFAM" id="SSF55874">
    <property type="entry name" value="ATPase domain of HSP90 chaperone/DNA topoisomerase II/histidine kinase"/>
    <property type="match status" value="1"/>
</dbReference>
<evidence type="ECO:0000256" key="2">
    <source>
        <dbReference type="SAM" id="MobiDB-lite"/>
    </source>
</evidence>
<sequence length="750" mass="79360">MTSSSAAGDHRRGGGSGRVRGTDLATVVHRAVREALQRLTAVTAAVYLLDEDHAELHLAMIGGSPPSFFTLPGRMGLDTPYASARALASGQPAVLVDPDPPEADQRHVPPYPYVALSVPVIDADRRFGALTVLRLETFGTFRAADHDELQEIGNELAEALAQLAENGAAIAAGPTPMLVPVGNPSICTPGWGVSGVPGSAGTSLMYPVRRLDDLLNQATTMEAIVGAARYYVMSPFRAQALVLAAADDGRLWVLGHSGASSGMVRSLHGAGLDARTPAAEAIRGRPLFISDSGSAAADLGWSEVKSHAEAYLPLFGGAPITEPFPFAGRMRVIGVCCLSFKEPRRFPPEERAALSMMAGSLGAAVERVELNTKQHAVAEYLQRRLLPAKLSELPRLTTTARYQPATVTSKVGGDWYDVIGLPGERVVLVVGDVEGHAMGSAAVMGQVRTAVAAYATEGHRPAAVIDRTGRLLAELGTDLLVTCCVVALDTADGMAEVALAGHPEPLVRRPDGSICRLEAPANVPLSVAMPDAYRGREHTLEPGSLLMLYSNGLVDWDTADPGDGAQVLLRSCSREAGADLEQLADRLITDVSYPRQRRDDAVLLLARYERAIGEGALRTGSLQIQQRDLQGVKAARTFVDDRLSAWGLAEMSDALQLIASEIVTNALIHAGSDVDVRLRGFADHVRLEVRDSDSDPPVPSPLALSEEENAEAEHGRGLLIVEALSGSWSSSPNGRGKTVSVEVPVAEAEP</sequence>
<dbReference type="InterPro" id="IPR036890">
    <property type="entry name" value="HATPase_C_sf"/>
</dbReference>
<evidence type="ECO:0000259" key="3">
    <source>
        <dbReference type="SMART" id="SM00065"/>
    </source>
</evidence>
<evidence type="ECO:0000259" key="4">
    <source>
        <dbReference type="SMART" id="SM00331"/>
    </source>
</evidence>
<name>A0ABU2TX98_9ACTN</name>
<feature type="region of interest" description="Disordered" evidence="2">
    <location>
        <begin position="1"/>
        <end position="21"/>
    </location>
</feature>
<keyword evidence="6" id="KW-1185">Reference proteome</keyword>
<feature type="compositionally biased region" description="Low complexity" evidence="2">
    <location>
        <begin position="741"/>
        <end position="750"/>
    </location>
</feature>
<dbReference type="SMART" id="SM00065">
    <property type="entry name" value="GAF"/>
    <property type="match status" value="2"/>
</dbReference>
<organism evidence="5 6">
    <name type="scientific">Streptomyces gibsoniae</name>
    <dbReference type="NCBI Taxonomy" id="3075529"/>
    <lineage>
        <taxon>Bacteria</taxon>
        <taxon>Bacillati</taxon>
        <taxon>Actinomycetota</taxon>
        <taxon>Actinomycetes</taxon>
        <taxon>Kitasatosporales</taxon>
        <taxon>Streptomycetaceae</taxon>
        <taxon>Streptomyces</taxon>
    </lineage>
</organism>
<dbReference type="Proteomes" id="UP001183809">
    <property type="component" value="Unassembled WGS sequence"/>
</dbReference>
<feature type="region of interest" description="Disordered" evidence="2">
    <location>
        <begin position="690"/>
        <end position="750"/>
    </location>
</feature>
<proteinExistence type="predicted"/>
<dbReference type="SMART" id="SM00331">
    <property type="entry name" value="PP2C_SIG"/>
    <property type="match status" value="1"/>
</dbReference>
<dbReference type="SUPFAM" id="SSF55781">
    <property type="entry name" value="GAF domain-like"/>
    <property type="match status" value="2"/>
</dbReference>
<protein>
    <submittedName>
        <fullName evidence="5">SpoIIE family protein phosphatase</fullName>
    </submittedName>
</protein>
<dbReference type="Gene3D" id="3.30.565.10">
    <property type="entry name" value="Histidine kinase-like ATPase, C-terminal domain"/>
    <property type="match status" value="1"/>
</dbReference>
<gene>
    <name evidence="5" type="ORF">RM764_21010</name>
</gene>
<dbReference type="InterPro" id="IPR003594">
    <property type="entry name" value="HATPase_dom"/>
</dbReference>
<evidence type="ECO:0000256" key="1">
    <source>
        <dbReference type="ARBA" id="ARBA00022801"/>
    </source>
</evidence>
<evidence type="ECO:0000313" key="6">
    <source>
        <dbReference type="Proteomes" id="UP001183809"/>
    </source>
</evidence>